<evidence type="ECO:0000313" key="2">
    <source>
        <dbReference type="EMBL" id="KAF5374303.1"/>
    </source>
</evidence>
<dbReference type="AlphaFoldDB" id="A0A8H5LYL4"/>
<accession>A0A8H5LYL4</accession>
<gene>
    <name evidence="2" type="ORF">D9758_004583</name>
</gene>
<proteinExistence type="predicted"/>
<feature type="compositionally biased region" description="Low complexity" evidence="1">
    <location>
        <begin position="35"/>
        <end position="50"/>
    </location>
</feature>
<dbReference type="Proteomes" id="UP000559256">
    <property type="component" value="Unassembled WGS sequence"/>
</dbReference>
<dbReference type="OrthoDB" id="3056853at2759"/>
<organism evidence="2 3">
    <name type="scientific">Tetrapyrgos nigripes</name>
    <dbReference type="NCBI Taxonomy" id="182062"/>
    <lineage>
        <taxon>Eukaryota</taxon>
        <taxon>Fungi</taxon>
        <taxon>Dikarya</taxon>
        <taxon>Basidiomycota</taxon>
        <taxon>Agaricomycotina</taxon>
        <taxon>Agaricomycetes</taxon>
        <taxon>Agaricomycetidae</taxon>
        <taxon>Agaricales</taxon>
        <taxon>Marasmiineae</taxon>
        <taxon>Marasmiaceae</taxon>
        <taxon>Tetrapyrgos</taxon>
    </lineage>
</organism>
<name>A0A8H5LYL4_9AGAR</name>
<feature type="compositionally biased region" description="Basic and acidic residues" evidence="1">
    <location>
        <begin position="107"/>
        <end position="118"/>
    </location>
</feature>
<feature type="region of interest" description="Disordered" evidence="1">
    <location>
        <begin position="1"/>
        <end position="118"/>
    </location>
</feature>
<feature type="compositionally biased region" description="Polar residues" evidence="1">
    <location>
        <begin position="54"/>
        <end position="63"/>
    </location>
</feature>
<evidence type="ECO:0000313" key="3">
    <source>
        <dbReference type="Proteomes" id="UP000559256"/>
    </source>
</evidence>
<dbReference type="EMBL" id="JAACJM010000002">
    <property type="protein sequence ID" value="KAF5374303.1"/>
    <property type="molecule type" value="Genomic_DNA"/>
</dbReference>
<keyword evidence="3" id="KW-1185">Reference proteome</keyword>
<feature type="compositionally biased region" description="Acidic residues" evidence="1">
    <location>
        <begin position="1"/>
        <end position="19"/>
    </location>
</feature>
<comment type="caution">
    <text evidence="2">The sequence shown here is derived from an EMBL/GenBank/DDBJ whole genome shotgun (WGS) entry which is preliminary data.</text>
</comment>
<feature type="compositionally biased region" description="Low complexity" evidence="1">
    <location>
        <begin position="64"/>
        <end position="82"/>
    </location>
</feature>
<reference evidence="2 3" key="1">
    <citation type="journal article" date="2020" name="ISME J.">
        <title>Uncovering the hidden diversity of litter-decomposition mechanisms in mushroom-forming fungi.</title>
        <authorList>
            <person name="Floudas D."/>
            <person name="Bentzer J."/>
            <person name="Ahren D."/>
            <person name="Johansson T."/>
            <person name="Persson P."/>
            <person name="Tunlid A."/>
        </authorList>
    </citation>
    <scope>NUCLEOTIDE SEQUENCE [LARGE SCALE GENOMIC DNA]</scope>
    <source>
        <strain evidence="2 3">CBS 291.85</strain>
    </source>
</reference>
<evidence type="ECO:0000256" key="1">
    <source>
        <dbReference type="SAM" id="MobiDB-lite"/>
    </source>
</evidence>
<protein>
    <submittedName>
        <fullName evidence="2">Uncharacterized protein</fullName>
    </submittedName>
</protein>
<sequence length="118" mass="12906">MADLDADLYGDLYETDFNDPNEKPTEDSTAVKTETSTSNPSKSTDSSSKPVPQSIDTSSSYLVPSQTTPIAPTIPATQSIPTYEEKTEYRDMSALQGYSNIAMSEQRPVRPSEMKDEG</sequence>